<dbReference type="RefSeq" id="WP_307346764.1">
    <property type="nucleotide sequence ID" value="NZ_JAUSUD010000039.1"/>
</dbReference>
<dbReference type="PROSITE" id="PS51500">
    <property type="entry name" value="SIN"/>
    <property type="match status" value="1"/>
</dbReference>
<proteinExistence type="predicted"/>
<evidence type="ECO:0000259" key="1">
    <source>
        <dbReference type="PROSITE" id="PS51500"/>
    </source>
</evidence>
<protein>
    <submittedName>
        <fullName evidence="2">DNA-binding transcriptional MerR regulator</fullName>
    </submittedName>
</protein>
<dbReference type="InterPro" id="IPR036281">
    <property type="entry name" value="SinR/SinI_dimer_dom_sf"/>
</dbReference>
<dbReference type="GO" id="GO:0003677">
    <property type="term" value="F:DNA binding"/>
    <property type="evidence" value="ECO:0007669"/>
    <property type="project" value="UniProtKB-KW"/>
</dbReference>
<evidence type="ECO:0000313" key="2">
    <source>
        <dbReference type="EMBL" id="MDQ0233435.1"/>
    </source>
</evidence>
<dbReference type="Pfam" id="PF08671">
    <property type="entry name" value="SinI"/>
    <property type="match status" value="1"/>
</dbReference>
<dbReference type="SUPFAM" id="SSF47406">
    <property type="entry name" value="SinR repressor dimerisation domain-like"/>
    <property type="match status" value="1"/>
</dbReference>
<evidence type="ECO:0000313" key="3">
    <source>
        <dbReference type="Proteomes" id="UP001234495"/>
    </source>
</evidence>
<keyword evidence="3" id="KW-1185">Reference proteome</keyword>
<comment type="caution">
    <text evidence="2">The sequence shown here is derived from an EMBL/GenBank/DDBJ whole genome shotgun (WGS) entry which is preliminary data.</text>
</comment>
<keyword evidence="2" id="KW-0238">DNA-binding</keyword>
<feature type="domain" description="Sin" evidence="1">
    <location>
        <begin position="4"/>
        <end position="42"/>
    </location>
</feature>
<dbReference type="InterPro" id="IPR010981">
    <property type="entry name" value="SinR/SinI_dimer_dom"/>
</dbReference>
<reference evidence="2 3" key="1">
    <citation type="submission" date="2023-07" db="EMBL/GenBank/DDBJ databases">
        <title>Genomic Encyclopedia of Type Strains, Phase IV (KMG-IV): sequencing the most valuable type-strain genomes for metagenomic binning, comparative biology and taxonomic classification.</title>
        <authorList>
            <person name="Goeker M."/>
        </authorList>
    </citation>
    <scope>NUCLEOTIDE SEQUENCE [LARGE SCALE GENOMIC DNA]</scope>
    <source>
        <strain evidence="2 3">DSM 29005</strain>
    </source>
</reference>
<accession>A0ABT9ZQC4</accession>
<sequence length="50" mass="5647">MSVPESLSNDGYLDKEWVDLITYALNVGIPAEEIREFLEKSSTLKKFNVG</sequence>
<name>A0ABT9ZQC4_9BACI</name>
<organism evidence="2 3">
    <name type="scientific">Metabacillus malikii</name>
    <dbReference type="NCBI Taxonomy" id="1504265"/>
    <lineage>
        <taxon>Bacteria</taxon>
        <taxon>Bacillati</taxon>
        <taxon>Bacillota</taxon>
        <taxon>Bacilli</taxon>
        <taxon>Bacillales</taxon>
        <taxon>Bacillaceae</taxon>
        <taxon>Metabacillus</taxon>
    </lineage>
</organism>
<dbReference type="EMBL" id="JAUSUD010000039">
    <property type="protein sequence ID" value="MDQ0233435.1"/>
    <property type="molecule type" value="Genomic_DNA"/>
</dbReference>
<gene>
    <name evidence="2" type="ORF">J2S19_004782</name>
</gene>
<dbReference type="Proteomes" id="UP001234495">
    <property type="component" value="Unassembled WGS sequence"/>
</dbReference>